<organism evidence="1">
    <name type="scientific">Amphimedon queenslandica</name>
    <name type="common">Sponge</name>
    <dbReference type="NCBI Taxonomy" id="400682"/>
    <lineage>
        <taxon>Eukaryota</taxon>
        <taxon>Metazoa</taxon>
        <taxon>Porifera</taxon>
        <taxon>Demospongiae</taxon>
        <taxon>Heteroscleromorpha</taxon>
        <taxon>Haplosclerida</taxon>
        <taxon>Niphatidae</taxon>
        <taxon>Amphimedon</taxon>
    </lineage>
</organism>
<name>A0A1X7UPN9_AMPQE</name>
<dbReference type="EnsemblMetazoa" id="Aqu2.1.29960_001">
    <property type="protein sequence ID" value="Aqu2.1.29960_001"/>
    <property type="gene ID" value="Aqu2.1.29960"/>
</dbReference>
<accession>A0A1X7UPN9</accession>
<evidence type="ECO:0000313" key="1">
    <source>
        <dbReference type="EnsemblMetazoa" id="Aqu2.1.29960_001"/>
    </source>
</evidence>
<reference evidence="1" key="1">
    <citation type="submission" date="2017-05" db="UniProtKB">
        <authorList>
            <consortium name="EnsemblMetazoa"/>
        </authorList>
    </citation>
    <scope>IDENTIFICATION</scope>
</reference>
<sequence length="104" mass="12243">MALHLLGMAGSHMLRNHLNDGYYCNGGYGYYHPAAMVQYPQPTVDVQIPNNPNQGGPRVRVGYEYPKVQEQQEERKQKQEQKTFWHYLFPCLPIKYRRLSQEED</sequence>
<protein>
    <submittedName>
        <fullName evidence="1">Uncharacterized protein</fullName>
    </submittedName>
</protein>
<dbReference type="InParanoid" id="A0A1X7UPN9"/>
<proteinExistence type="predicted"/>
<dbReference type="AlphaFoldDB" id="A0A1X7UPN9"/>